<dbReference type="Proteomes" id="UP001057402">
    <property type="component" value="Chromosome 10"/>
</dbReference>
<organism evidence="1 2">
    <name type="scientific">Melastoma candidum</name>
    <dbReference type="NCBI Taxonomy" id="119954"/>
    <lineage>
        <taxon>Eukaryota</taxon>
        <taxon>Viridiplantae</taxon>
        <taxon>Streptophyta</taxon>
        <taxon>Embryophyta</taxon>
        <taxon>Tracheophyta</taxon>
        <taxon>Spermatophyta</taxon>
        <taxon>Magnoliopsida</taxon>
        <taxon>eudicotyledons</taxon>
        <taxon>Gunneridae</taxon>
        <taxon>Pentapetalae</taxon>
        <taxon>rosids</taxon>
        <taxon>malvids</taxon>
        <taxon>Myrtales</taxon>
        <taxon>Melastomataceae</taxon>
        <taxon>Melastomatoideae</taxon>
        <taxon>Melastomateae</taxon>
        <taxon>Melastoma</taxon>
    </lineage>
</organism>
<sequence>MRSGSSALTWYSWEYTTDGKIVMELPVEHGLLLDNLLEPGPRALHPHSSTFAKGWSVPNLVKFLTPASDSKDTGTLTRSTWSSGHLVWS</sequence>
<name>A0ACB9M8J4_9MYRT</name>
<protein>
    <submittedName>
        <fullName evidence="1">Uncharacterized protein</fullName>
    </submittedName>
</protein>
<evidence type="ECO:0000313" key="1">
    <source>
        <dbReference type="EMBL" id="KAI4320542.1"/>
    </source>
</evidence>
<gene>
    <name evidence="1" type="ORF">MLD38_034011</name>
</gene>
<dbReference type="EMBL" id="CM042889">
    <property type="protein sequence ID" value="KAI4320542.1"/>
    <property type="molecule type" value="Genomic_DNA"/>
</dbReference>
<reference evidence="2" key="1">
    <citation type="journal article" date="2023" name="Front. Plant Sci.">
        <title>Chromosomal-level genome assembly of Melastoma candidum provides insights into trichome evolution.</title>
        <authorList>
            <person name="Zhong Y."/>
            <person name="Wu W."/>
            <person name="Sun C."/>
            <person name="Zou P."/>
            <person name="Liu Y."/>
            <person name="Dai S."/>
            <person name="Zhou R."/>
        </authorList>
    </citation>
    <scope>NUCLEOTIDE SEQUENCE [LARGE SCALE GENOMIC DNA]</scope>
</reference>
<keyword evidence="2" id="KW-1185">Reference proteome</keyword>
<accession>A0ACB9M8J4</accession>
<proteinExistence type="predicted"/>
<evidence type="ECO:0000313" key="2">
    <source>
        <dbReference type="Proteomes" id="UP001057402"/>
    </source>
</evidence>
<comment type="caution">
    <text evidence="1">The sequence shown here is derived from an EMBL/GenBank/DDBJ whole genome shotgun (WGS) entry which is preliminary data.</text>
</comment>